<dbReference type="KEGG" id="bgt:106072679"/>
<dbReference type="VEuPathDB" id="VectorBase:BGLAX_032917"/>
<dbReference type="EnsemblMetazoa" id="BGLB036358-RB">
    <property type="protein sequence ID" value="BGLB036358-PB"/>
    <property type="gene ID" value="BGLB036358"/>
</dbReference>
<feature type="transmembrane region" description="Helical" evidence="1">
    <location>
        <begin position="80"/>
        <end position="106"/>
    </location>
</feature>
<evidence type="ECO:0000256" key="1">
    <source>
        <dbReference type="SAM" id="Phobius"/>
    </source>
</evidence>
<dbReference type="RefSeq" id="XP_013088555.2">
    <property type="nucleotide sequence ID" value="XM_013233101.2"/>
</dbReference>
<proteinExistence type="predicted"/>
<feature type="transmembrane region" description="Helical" evidence="1">
    <location>
        <begin position="118"/>
        <end position="136"/>
    </location>
</feature>
<evidence type="ECO:0000313" key="3">
    <source>
        <dbReference type="Proteomes" id="UP000076420"/>
    </source>
</evidence>
<dbReference type="OrthoDB" id="6068328at2759"/>
<dbReference type="AlphaFoldDB" id="A0A2C9LY69"/>
<organism evidence="2 3">
    <name type="scientific">Biomphalaria glabrata</name>
    <name type="common">Bloodfluke planorb</name>
    <name type="synonym">Freshwater snail</name>
    <dbReference type="NCBI Taxonomy" id="6526"/>
    <lineage>
        <taxon>Eukaryota</taxon>
        <taxon>Metazoa</taxon>
        <taxon>Spiralia</taxon>
        <taxon>Lophotrochozoa</taxon>
        <taxon>Mollusca</taxon>
        <taxon>Gastropoda</taxon>
        <taxon>Heterobranchia</taxon>
        <taxon>Euthyneura</taxon>
        <taxon>Panpulmonata</taxon>
        <taxon>Hygrophila</taxon>
        <taxon>Lymnaeoidea</taxon>
        <taxon>Planorbidae</taxon>
        <taxon>Biomphalaria</taxon>
    </lineage>
</organism>
<dbReference type="Proteomes" id="UP000076420">
    <property type="component" value="Unassembled WGS sequence"/>
</dbReference>
<feature type="transmembrane region" description="Helical" evidence="1">
    <location>
        <begin position="51"/>
        <end position="73"/>
    </location>
</feature>
<sequence>MEYSEYGHQDHGPKLQDSKGNIIMEHSYIPHGPPPPKVENVTEMADIPGEMAHMLTLVALFIYGYTLIGCYIFEPCFFRTLAYVLQVIRLFLLFASLLPCVLHWQAFQLFPNITSKEFPFVVIVLFLGNILMAKGVQKLLGMFLEKFNSNEKDYDCCSSPCSSQVFRGWFPCKRLTWKLCPKTASPKCRRRRRRRPACS</sequence>
<gene>
    <name evidence="2" type="primary">106072679</name>
</gene>
<accession>A0A2C9LY69</accession>
<keyword evidence="1" id="KW-0472">Membrane</keyword>
<reference evidence="2" key="1">
    <citation type="submission" date="2020-05" db="UniProtKB">
        <authorList>
            <consortium name="EnsemblMetazoa"/>
        </authorList>
    </citation>
    <scope>IDENTIFICATION</scope>
    <source>
        <strain evidence="2">BB02</strain>
    </source>
</reference>
<name>A0A2C9LY69_BIOGL</name>
<keyword evidence="1" id="KW-1133">Transmembrane helix</keyword>
<dbReference type="EnsemblMetazoa" id="BGLB036358-RA">
    <property type="protein sequence ID" value="BGLB036358-PA"/>
    <property type="gene ID" value="BGLB036358"/>
</dbReference>
<dbReference type="RefSeq" id="XP_013088553.2">
    <property type="nucleotide sequence ID" value="XM_013233099.2"/>
</dbReference>
<keyword evidence="1" id="KW-0812">Transmembrane</keyword>
<evidence type="ECO:0000313" key="2">
    <source>
        <dbReference type="EnsemblMetazoa" id="BGLB036358-PB"/>
    </source>
</evidence>
<protein>
    <submittedName>
        <fullName evidence="2">Uncharacterized protein</fullName>
    </submittedName>
</protein>
<dbReference type="VEuPathDB" id="VectorBase:BGLB036358"/>